<feature type="region of interest" description="Disordered" evidence="1">
    <location>
        <begin position="243"/>
        <end position="263"/>
    </location>
</feature>
<organism evidence="3">
    <name type="scientific">Salpingoeca rosetta (strain ATCC 50818 / BSB-021)</name>
    <dbReference type="NCBI Taxonomy" id="946362"/>
    <lineage>
        <taxon>Eukaryota</taxon>
        <taxon>Choanoflagellata</taxon>
        <taxon>Craspedida</taxon>
        <taxon>Salpingoecidae</taxon>
        <taxon>Salpingoeca</taxon>
    </lineage>
</organism>
<dbReference type="Proteomes" id="UP000007799">
    <property type="component" value="Unassembled WGS sequence"/>
</dbReference>
<dbReference type="InParanoid" id="F2U080"/>
<reference evidence="2" key="1">
    <citation type="submission" date="2009-08" db="EMBL/GenBank/DDBJ databases">
        <title>Annotation of Salpingoeca rosetta.</title>
        <authorList>
            <consortium name="The Broad Institute Genome Sequencing Platform"/>
            <person name="Russ C."/>
            <person name="Cuomo C."/>
            <person name="Burger G."/>
            <person name="Gray M.W."/>
            <person name="Holland P.W.H."/>
            <person name="King N."/>
            <person name="Lang F.B.F."/>
            <person name="Roger A.J."/>
            <person name="Ruiz-Trillo I."/>
            <person name="Young S.K."/>
            <person name="Zeng Q."/>
            <person name="Gargeya S."/>
            <person name="Alvarado L."/>
            <person name="Berlin A."/>
            <person name="Chapman S.B."/>
            <person name="Chen Z."/>
            <person name="Freedman E."/>
            <person name="Gellesch M."/>
            <person name="Goldberg J."/>
            <person name="Griggs A."/>
            <person name="Gujja S."/>
            <person name="Heilman E."/>
            <person name="Heiman D."/>
            <person name="Howarth C."/>
            <person name="Mehta T."/>
            <person name="Neiman D."/>
            <person name="Pearson M."/>
            <person name="Roberts A."/>
            <person name="Saif S."/>
            <person name="Shea T."/>
            <person name="Shenoy N."/>
            <person name="Sisk P."/>
            <person name="Stolte C."/>
            <person name="Sykes S."/>
            <person name="White J."/>
            <person name="Yandava C."/>
            <person name="Haas B."/>
            <person name="Nusbaum C."/>
            <person name="Birren B."/>
        </authorList>
    </citation>
    <scope>NUCLEOTIDE SEQUENCE [LARGE SCALE GENOMIC DNA]</scope>
    <source>
        <strain evidence="2">ATCC 50818</strain>
    </source>
</reference>
<dbReference type="RefSeq" id="XP_004997369.1">
    <property type="nucleotide sequence ID" value="XM_004997312.1"/>
</dbReference>
<dbReference type="GeneID" id="16077966"/>
<feature type="compositionally biased region" description="Low complexity" evidence="1">
    <location>
        <begin position="471"/>
        <end position="483"/>
    </location>
</feature>
<evidence type="ECO:0000313" key="2">
    <source>
        <dbReference type="EMBL" id="EGD80808.1"/>
    </source>
</evidence>
<gene>
    <name evidence="2" type="ORF">PTSG_01397</name>
</gene>
<evidence type="ECO:0000313" key="3">
    <source>
        <dbReference type="Proteomes" id="UP000007799"/>
    </source>
</evidence>
<proteinExistence type="predicted"/>
<accession>F2U080</accession>
<dbReference type="EMBL" id="GL832958">
    <property type="protein sequence ID" value="EGD80808.1"/>
    <property type="molecule type" value="Genomic_DNA"/>
</dbReference>
<sequence>MEALYQVMLGCVQAATTQSTAAVTTTVQQHSQQGESQGAVDNASGLGLSYTQWLKDARTAWQRQTVSSGSPADDTNRLLDWLDEVVHLAYARLRSTTPPQEGWAHASAILQGQQAPTAPAVRPLGGRQQKATVRTRTAVLAMITLFEEDAALATVIAFVQHALSTTRQLPTGQWPAIWKRLPSITQRVLCVCASEAVLDLICANPADWGNHAPTIFKSVASYQSLSSPPLVRALARLVTLPHDSPTHHRPLPATSVSSSASSRHYTSNRSATAIAGHLMMHGGHVLVLTGLQSAFPNDVKRAAAVLGDILSQVHLPAAGLVLGDGSWNFAAGNACDWGMLLHTLFKLLQLPPPGQAEDVSRIPTSTATPSPSLSSSLLMPMVAPALEALASTIISSSTGHASNDDDDNADHQYHHHHHHVHYHTILHRDGRWVSTAPATWPWYRLLLGDWLAVEAQRVLGPTDPSIMEPESAAAPAASTAPPARTAADAAQASSTACHHLQDLIVCMAVACHHVDVDACKAAMQSALSPQSKHTFAFSVKALVGLLARIFQHSPARGSELAVGVLGNMLESPRDIPAALTLANTLWNMSAFFHIPRHHSSGTECRRPLHALLAEVVSHHAALPSAPASIQPQAQQHHGHGHGHGQCQRALAISWAMLWGMEVERNTEPTPCAVHPAPQILSSLETAIIANQHVVTSEDLASMHGVYAAMLKYHSTAAAASFLRIVVGTCSTPSHRHRHASYSAQSQASNLFEAVTNTSKGRSFRHMKHGRHRRDVREATGNFIDRKRWEGWATSVASGMADTRARTALLLALRDLMQVPAPVEPAEVPLDCLTPPTLDPFDREVDSLMKECPVLLHLLVAAVKVPDEYAIAAPLVASLLRAQHAECVRLQKIHKSLDPRVFQVLDVIFSMLRLSGRLGEDMEKMSVVWRRFPVKHLANILAVLYARLFSAKQPRATDETAVLLKPFVTQLDRLGVFVPELFSQDDRAMQLD</sequence>
<dbReference type="AlphaFoldDB" id="F2U080"/>
<keyword evidence="3" id="KW-1185">Reference proteome</keyword>
<dbReference type="KEGG" id="sre:PTSG_01397"/>
<feature type="compositionally biased region" description="Low complexity" evidence="1">
    <location>
        <begin position="253"/>
        <end position="263"/>
    </location>
</feature>
<name>F2U080_SALR5</name>
<evidence type="ECO:0000256" key="1">
    <source>
        <dbReference type="SAM" id="MobiDB-lite"/>
    </source>
</evidence>
<protein>
    <submittedName>
        <fullName evidence="2">Uncharacterized protein</fullName>
    </submittedName>
</protein>
<feature type="region of interest" description="Disordered" evidence="1">
    <location>
        <begin position="462"/>
        <end position="483"/>
    </location>
</feature>